<dbReference type="InParanoid" id="E4WSU0"/>
<dbReference type="AlphaFoldDB" id="E4WSU0"/>
<evidence type="ECO:0000313" key="9">
    <source>
        <dbReference type="Proteomes" id="UP000001307"/>
    </source>
</evidence>
<evidence type="ECO:0000256" key="6">
    <source>
        <dbReference type="PIRSR" id="PIRSR604254-1"/>
    </source>
</evidence>
<evidence type="ECO:0000256" key="7">
    <source>
        <dbReference type="SAM" id="Phobius"/>
    </source>
</evidence>
<feature type="transmembrane region" description="Helical" evidence="7">
    <location>
        <begin position="17"/>
        <end position="36"/>
    </location>
</feature>
<dbReference type="OrthoDB" id="5585746at2759"/>
<keyword evidence="6" id="KW-0479">Metal-binding</keyword>
<evidence type="ECO:0000313" key="8">
    <source>
        <dbReference type="EMBL" id="CBY06704.1"/>
    </source>
</evidence>
<dbReference type="GO" id="GO:0038023">
    <property type="term" value="F:signaling receptor activity"/>
    <property type="evidence" value="ECO:0007669"/>
    <property type="project" value="TreeGrafter"/>
</dbReference>
<sequence>MSRFKAFGKTEYRPCRAVAFMSLGLLTIFPTFHAYFKHGIGVAFNQEAFTFLCIFFSSGSFGVLIYATEVPERFFPGKFDIFFHSHQIFHVFAVGAGAIHFLAIRELQAFHADPCPADGWTLEKFNTTLTSDSLP</sequence>
<dbReference type="PANTHER" id="PTHR20855:SF52">
    <property type="entry name" value="ADIPONECTIN RECEPTOR PROTEIN"/>
    <property type="match status" value="1"/>
</dbReference>
<evidence type="ECO:0000256" key="2">
    <source>
        <dbReference type="ARBA" id="ARBA00007018"/>
    </source>
</evidence>
<dbReference type="Proteomes" id="UP000001307">
    <property type="component" value="Unassembled WGS sequence"/>
</dbReference>
<accession>E4WSU0</accession>
<keyword evidence="5 7" id="KW-0472">Membrane</keyword>
<evidence type="ECO:0000256" key="5">
    <source>
        <dbReference type="ARBA" id="ARBA00023136"/>
    </source>
</evidence>
<evidence type="ECO:0000256" key="1">
    <source>
        <dbReference type="ARBA" id="ARBA00004141"/>
    </source>
</evidence>
<feature type="binding site" evidence="6">
    <location>
        <position position="86"/>
    </location>
    <ligand>
        <name>Zn(2+)</name>
        <dbReference type="ChEBI" id="CHEBI:29105"/>
    </ligand>
</feature>
<reference evidence="8 9" key="1">
    <citation type="journal article" date="2010" name="Science">
        <title>Plasticity of animal genome architecture unmasked by rapid evolution of a pelagic tunicate.</title>
        <authorList>
            <person name="Denoeud F."/>
            <person name="Henriet S."/>
            <person name="Mungpakdee S."/>
            <person name="Aury J.M."/>
            <person name="Da Silva C."/>
            <person name="Brinkmann H."/>
            <person name="Mikhaleva J."/>
            <person name="Olsen L.C."/>
            <person name="Jubin C."/>
            <person name="Canestro C."/>
            <person name="Bouquet J.M."/>
            <person name="Danks G."/>
            <person name="Poulain J."/>
            <person name="Campsteijn C."/>
            <person name="Adamski M."/>
            <person name="Cross I."/>
            <person name="Yadetie F."/>
            <person name="Muffato M."/>
            <person name="Louis A."/>
            <person name="Butcher S."/>
            <person name="Tsagkogeorga G."/>
            <person name="Konrad A."/>
            <person name="Singh S."/>
            <person name="Jensen M.F."/>
            <person name="Cong E.H."/>
            <person name="Eikeseth-Otteraa H."/>
            <person name="Noel B."/>
            <person name="Anthouard V."/>
            <person name="Porcel B.M."/>
            <person name="Kachouri-Lafond R."/>
            <person name="Nishino A."/>
            <person name="Ugolini M."/>
            <person name="Chourrout P."/>
            <person name="Nishida H."/>
            <person name="Aasland R."/>
            <person name="Huzurbazar S."/>
            <person name="Westhof E."/>
            <person name="Delsuc F."/>
            <person name="Lehrach H."/>
            <person name="Reinhardt R."/>
            <person name="Weissenbach J."/>
            <person name="Roy S.W."/>
            <person name="Artiguenave F."/>
            <person name="Postlethwait J.H."/>
            <person name="Manak J.R."/>
            <person name="Thompson E.M."/>
            <person name="Jaillon O."/>
            <person name="Du Pasquier L."/>
            <person name="Boudinot P."/>
            <person name="Liberles D.A."/>
            <person name="Volff J.N."/>
            <person name="Philippe H."/>
            <person name="Lenhard B."/>
            <person name="Roest Crollius H."/>
            <person name="Wincker P."/>
            <person name="Chourrout D."/>
        </authorList>
    </citation>
    <scope>NUCLEOTIDE SEQUENCE [LARGE SCALE GENOMIC DNA]</scope>
</reference>
<evidence type="ECO:0000256" key="3">
    <source>
        <dbReference type="ARBA" id="ARBA00022692"/>
    </source>
</evidence>
<keyword evidence="6" id="KW-0862">Zinc</keyword>
<feature type="transmembrane region" description="Helical" evidence="7">
    <location>
        <begin position="87"/>
        <end position="104"/>
    </location>
</feature>
<feature type="transmembrane region" description="Helical" evidence="7">
    <location>
        <begin position="48"/>
        <end position="67"/>
    </location>
</feature>
<dbReference type="GO" id="GO:0016020">
    <property type="term" value="C:membrane"/>
    <property type="evidence" value="ECO:0007669"/>
    <property type="project" value="UniProtKB-SubCell"/>
</dbReference>
<protein>
    <submittedName>
        <fullName evidence="8">Uncharacterized protein</fullName>
    </submittedName>
</protein>
<dbReference type="PANTHER" id="PTHR20855">
    <property type="entry name" value="ADIPOR/PROGESTIN RECEPTOR-RELATED"/>
    <property type="match status" value="1"/>
</dbReference>
<keyword evidence="9" id="KW-1185">Reference proteome</keyword>
<comment type="similarity">
    <text evidence="2">Belongs to the ADIPOR family.</text>
</comment>
<dbReference type="Pfam" id="PF03006">
    <property type="entry name" value="HlyIII"/>
    <property type="match status" value="1"/>
</dbReference>
<comment type="subcellular location">
    <subcellularLocation>
        <location evidence="1">Membrane</location>
        <topology evidence="1">Multi-pass membrane protein</topology>
    </subcellularLocation>
</comment>
<dbReference type="EMBL" id="FN653016">
    <property type="protein sequence ID" value="CBY06704.1"/>
    <property type="molecule type" value="Genomic_DNA"/>
</dbReference>
<name>E4WSU0_OIKDI</name>
<feature type="binding site" evidence="6">
    <location>
        <position position="90"/>
    </location>
    <ligand>
        <name>Zn(2+)</name>
        <dbReference type="ChEBI" id="CHEBI:29105"/>
    </ligand>
</feature>
<dbReference type="GO" id="GO:0046872">
    <property type="term" value="F:metal ion binding"/>
    <property type="evidence" value="ECO:0007669"/>
    <property type="project" value="UniProtKB-KW"/>
</dbReference>
<keyword evidence="4 7" id="KW-1133">Transmembrane helix</keyword>
<keyword evidence="3 7" id="KW-0812">Transmembrane</keyword>
<proteinExistence type="inferred from homology"/>
<organism evidence="8 9">
    <name type="scientific">Oikopleura dioica</name>
    <name type="common">Tunicate</name>
    <dbReference type="NCBI Taxonomy" id="34765"/>
    <lineage>
        <taxon>Eukaryota</taxon>
        <taxon>Metazoa</taxon>
        <taxon>Chordata</taxon>
        <taxon>Tunicata</taxon>
        <taxon>Appendicularia</taxon>
        <taxon>Copelata</taxon>
        <taxon>Oikopleuridae</taxon>
        <taxon>Oikopleura</taxon>
    </lineage>
</organism>
<dbReference type="InterPro" id="IPR004254">
    <property type="entry name" value="AdipoR/HlyIII-related"/>
</dbReference>
<gene>
    <name evidence="8" type="ORF">GSOID_T00005764001</name>
</gene>
<evidence type="ECO:0000256" key="4">
    <source>
        <dbReference type="ARBA" id="ARBA00022989"/>
    </source>
</evidence>